<evidence type="ECO:0000313" key="3">
    <source>
        <dbReference type="Proteomes" id="UP000187059"/>
    </source>
</evidence>
<dbReference type="Gene3D" id="1.20.144.10">
    <property type="entry name" value="Phosphatidic acid phosphatase type 2/haloperoxidase"/>
    <property type="match status" value="1"/>
</dbReference>
<sequence length="324" mass="35461">MSSALGRARDGTVGYWDGLPSRESRVEGRSSWQAVRGLDITPRRAVMDQAIQSLFAVEFQSSGAANDTGMVSFQNQPLVTLHRPGLELVKTTQLPHLRAAADLRFDRLTEIRVETSNIQSFFAGVSYMSSGATKWTMALLQAVFRLCTRIEMPVKLGFDLPRPITLAYEVQPIIQTPGHGAWPSGHATESFAGATLLSRLFYDHAEGAAFDPGAALQQQNQLYRHAERIAINRTVAGVHYPTDSMAGAVLGVTMAEALVNLLDGKTETTARVYRGDLYEGDFNLSLLSAELAAQDKITESTVQIDSSVVPEWLKDMWAEAQTEA</sequence>
<name>A0A1P8V045_9RHOB</name>
<dbReference type="SUPFAM" id="SSF48317">
    <property type="entry name" value="Acid phosphatase/Vanadium-dependent haloperoxidase"/>
    <property type="match status" value="1"/>
</dbReference>
<dbReference type="KEGG" id="paby:Ga0080574_TMP4663"/>
<dbReference type="AlphaFoldDB" id="A0A1P8V045"/>
<organism evidence="2 3">
    <name type="scientific">Salipiger abyssi</name>
    <dbReference type="NCBI Taxonomy" id="1250539"/>
    <lineage>
        <taxon>Bacteria</taxon>
        <taxon>Pseudomonadati</taxon>
        <taxon>Pseudomonadota</taxon>
        <taxon>Alphaproteobacteria</taxon>
        <taxon>Rhodobacterales</taxon>
        <taxon>Roseobacteraceae</taxon>
        <taxon>Salipiger</taxon>
    </lineage>
</organism>
<dbReference type="InterPro" id="IPR036938">
    <property type="entry name" value="PAP2/HPO_sf"/>
</dbReference>
<dbReference type="InterPro" id="IPR000326">
    <property type="entry name" value="PAP2/HPO"/>
</dbReference>
<gene>
    <name evidence="2" type="ORF">Ga0080574_TMP4663</name>
</gene>
<dbReference type="EMBL" id="CP015093">
    <property type="protein sequence ID" value="APZ54997.1"/>
    <property type="molecule type" value="Genomic_DNA"/>
</dbReference>
<dbReference type="Pfam" id="PF01569">
    <property type="entry name" value="PAP2"/>
    <property type="match status" value="1"/>
</dbReference>
<proteinExistence type="predicted"/>
<evidence type="ECO:0000259" key="1">
    <source>
        <dbReference type="Pfam" id="PF01569"/>
    </source>
</evidence>
<keyword evidence="3" id="KW-1185">Reference proteome</keyword>
<dbReference type="CDD" id="cd03380">
    <property type="entry name" value="PAP2_like_1"/>
    <property type="match status" value="1"/>
</dbReference>
<accession>A0A1P8V045</accession>
<feature type="domain" description="Phosphatidic acid phosphatase type 2/haloperoxidase" evidence="1">
    <location>
        <begin position="153"/>
        <end position="261"/>
    </location>
</feature>
<protein>
    <submittedName>
        <fullName evidence="2">PAP2 superfamily protein</fullName>
    </submittedName>
</protein>
<evidence type="ECO:0000313" key="2">
    <source>
        <dbReference type="EMBL" id="APZ54997.1"/>
    </source>
</evidence>
<reference evidence="2 3" key="1">
    <citation type="submission" date="2016-04" db="EMBL/GenBank/DDBJ databases">
        <title>Deep-sea bacteria in the southern Pacific.</title>
        <authorList>
            <person name="Tang K."/>
        </authorList>
    </citation>
    <scope>NUCLEOTIDE SEQUENCE [LARGE SCALE GENOMIC DNA]</scope>
    <source>
        <strain evidence="2 3">JLT2014</strain>
    </source>
</reference>
<dbReference type="Proteomes" id="UP000187059">
    <property type="component" value="Chromosome"/>
</dbReference>
<dbReference type="STRING" id="1250539.Ga0080574_TMP4663"/>